<reference evidence="3" key="1">
    <citation type="submission" date="2018-07" db="EMBL/GenBank/DDBJ databases">
        <authorList>
            <person name="Quirk P.G."/>
            <person name="Krulwich T.A."/>
        </authorList>
    </citation>
    <scope>NUCLEOTIDE SEQUENCE</scope>
</reference>
<feature type="compositionally biased region" description="Polar residues" evidence="1">
    <location>
        <begin position="320"/>
        <end position="338"/>
    </location>
</feature>
<feature type="compositionally biased region" description="Low complexity" evidence="1">
    <location>
        <begin position="181"/>
        <end position="223"/>
    </location>
</feature>
<dbReference type="EMBL" id="UFQT01000003">
    <property type="protein sequence ID" value="SSX17139.1"/>
    <property type="molecule type" value="Genomic_DNA"/>
</dbReference>
<evidence type="ECO:0000313" key="3">
    <source>
        <dbReference type="EMBL" id="SSX17139.1"/>
    </source>
</evidence>
<feature type="compositionally biased region" description="Low complexity" evidence="1">
    <location>
        <begin position="304"/>
        <end position="317"/>
    </location>
</feature>
<feature type="region of interest" description="Disordered" evidence="1">
    <location>
        <begin position="54"/>
        <end position="85"/>
    </location>
</feature>
<feature type="compositionally biased region" description="Low complexity" evidence="1">
    <location>
        <begin position="447"/>
        <end position="461"/>
    </location>
</feature>
<feature type="domain" description="PCI" evidence="2">
    <location>
        <begin position="583"/>
        <end position="696"/>
    </location>
</feature>
<dbReference type="PANTHER" id="PTHR12436">
    <property type="entry name" value="80 KDA MCM3-ASSOCIATED PROTEIN"/>
    <property type="match status" value="1"/>
</dbReference>
<dbReference type="PROSITE" id="PS50250">
    <property type="entry name" value="PCI"/>
    <property type="match status" value="1"/>
</dbReference>
<feature type="compositionally biased region" description="Polar residues" evidence="1">
    <location>
        <begin position="100"/>
        <end position="117"/>
    </location>
</feature>
<protein>
    <submittedName>
        <fullName evidence="3">CSON009973 protein</fullName>
    </submittedName>
</protein>
<sequence length="696" mass="78336">MATMDNNKQHLLSTPPPPLMGSNWNPQTQQQQHQWQNVNWSQYYTYFNQMQQQSNKNAPPGFGNAVVLNNSDKNQHDQFPPLPSGPGPIRFNLQNNRYNPMLSHQNPLESPQQSTPNGGFMTKNQKKKNRKKQKQAMLQAPAPPIIGPAPFVAASNKIECPPPPSLSGIDFTRPPPPLPETTPAALHSSPASTTISTPSSNNTTSPSFTPSSPSSLSSGQNPTDVWPDSLNNFVNRCYAKCKTKVDKDQIDIILKGKITSAAAKGALFSTDWDNEPTPSVHSERLSQQVLKTNTPIIGTVTTISPKQQPAQQQQKESQIGKKQNFNNALDQNRNSLSSRLGIKNITSSKSRSKSPRKRRSRSSDSDSSDSHSSRRKSIRRNDDSDNEGVMFTSNGKKVNGKKNKNKQNKNKQKQKKGAFFSEYGSVGGDVDGDKERLQQRAARFKQHSQQAQQAKKQVAPLQVRNKKLQPVTASRLYVDDSGFDGDEDFDVLRDLHIVGTCKDLEKSFLRLTKAPSPSEVRSPEVLVFSLQNVKSKWLEKQDYYYACDQLKSIRQDLTVQGIRDAFTVKVYETHARIAMEKGDHEEFNQCQTQLKMLYSEVGGENQQEFTAYRILYYIFTKNTLDLTTILKSLSVTDRKNEVIAHALQLRSAWALGNYCKFFKLYKSAPLMSGYMIDWFVERERKLAVKIIVKAYV</sequence>
<name>A0A336LKG0_CULSO</name>
<dbReference type="Gene3D" id="1.25.40.990">
    <property type="match status" value="1"/>
</dbReference>
<dbReference type="GO" id="GO:0005634">
    <property type="term" value="C:nucleus"/>
    <property type="evidence" value="ECO:0007669"/>
    <property type="project" value="TreeGrafter"/>
</dbReference>
<evidence type="ECO:0000259" key="2">
    <source>
        <dbReference type="PROSITE" id="PS50250"/>
    </source>
</evidence>
<dbReference type="PANTHER" id="PTHR12436:SF4">
    <property type="entry name" value="LEUKOCYTE RECEPTOR CLUSTER MEMBER 8"/>
    <property type="match status" value="1"/>
</dbReference>
<feature type="region of interest" description="Disordered" evidence="1">
    <location>
        <begin position="1"/>
        <end position="30"/>
    </location>
</feature>
<dbReference type="InterPro" id="IPR045107">
    <property type="entry name" value="SAC3/GANP/THP3"/>
</dbReference>
<proteinExistence type="predicted"/>
<feature type="compositionally biased region" description="Basic and acidic residues" evidence="1">
    <location>
        <begin position="361"/>
        <end position="372"/>
    </location>
</feature>
<feature type="compositionally biased region" description="Polar residues" evidence="1">
    <location>
        <begin position="1"/>
        <end position="12"/>
    </location>
</feature>
<organism evidence="3">
    <name type="scientific">Culicoides sonorensis</name>
    <name type="common">Biting midge</name>
    <dbReference type="NCBI Taxonomy" id="179676"/>
    <lineage>
        <taxon>Eukaryota</taxon>
        <taxon>Metazoa</taxon>
        <taxon>Ecdysozoa</taxon>
        <taxon>Arthropoda</taxon>
        <taxon>Hexapoda</taxon>
        <taxon>Insecta</taxon>
        <taxon>Pterygota</taxon>
        <taxon>Neoptera</taxon>
        <taxon>Endopterygota</taxon>
        <taxon>Diptera</taxon>
        <taxon>Nematocera</taxon>
        <taxon>Chironomoidea</taxon>
        <taxon>Ceratopogonidae</taxon>
        <taxon>Ceratopogoninae</taxon>
        <taxon>Culicoides</taxon>
        <taxon>Monoculicoides</taxon>
    </lineage>
</organism>
<feature type="compositionally biased region" description="Basic residues" evidence="1">
    <location>
        <begin position="398"/>
        <end position="416"/>
    </location>
</feature>
<dbReference type="AlphaFoldDB" id="A0A336LKG0"/>
<dbReference type="InterPro" id="IPR000717">
    <property type="entry name" value="PCI_dom"/>
</dbReference>
<evidence type="ECO:0000256" key="1">
    <source>
        <dbReference type="SAM" id="MobiDB-lite"/>
    </source>
</evidence>
<feature type="region of interest" description="Disordered" evidence="1">
    <location>
        <begin position="302"/>
        <end position="461"/>
    </location>
</feature>
<gene>
    <name evidence="3" type="primary">CSON009973</name>
</gene>
<accession>A0A336LKG0</accession>
<feature type="compositionally biased region" description="Basic residues" evidence="1">
    <location>
        <begin position="124"/>
        <end position="134"/>
    </location>
</feature>
<dbReference type="VEuPathDB" id="VectorBase:CSON009973"/>
<feature type="compositionally biased region" description="Basic residues" evidence="1">
    <location>
        <begin position="350"/>
        <end position="360"/>
    </location>
</feature>
<feature type="region of interest" description="Disordered" evidence="1">
    <location>
        <begin position="100"/>
        <end position="223"/>
    </location>
</feature>
<dbReference type="FunFam" id="1.25.40.990:FF:000010">
    <property type="entry name" value="Leukocyte receptor cluster member"/>
    <property type="match status" value="1"/>
</dbReference>
<dbReference type="Pfam" id="PF03399">
    <property type="entry name" value="SAC3_GANP"/>
    <property type="match status" value="1"/>
</dbReference>
<dbReference type="InterPro" id="IPR005062">
    <property type="entry name" value="SAC3/GANP/THP3_conserved"/>
</dbReference>